<dbReference type="EMBL" id="FNYR01000068">
    <property type="protein sequence ID" value="SEJ38657.1"/>
    <property type="molecule type" value="Genomic_DNA"/>
</dbReference>
<evidence type="ECO:0000313" key="2">
    <source>
        <dbReference type="EMBL" id="SEJ34003.1"/>
    </source>
</evidence>
<accession>A0A1H6XY79</accession>
<protein>
    <submittedName>
        <fullName evidence="2">Uncharacterized protein</fullName>
    </submittedName>
</protein>
<sequence>MGSEGIIDTNSKVHRLVSDQPSWGRRTGSLWYFAGPSPVSDQPSWGRRGECCVRGSVTQLFQTNPRGVGGIAPSTSPITAIEFQTNPRGVGGCMISSNRVTYRRVSDQPSWGRRCNGLPATSAASPFQTNPRGVGGDHRVATSASVVGFRPTLVGSEGSNWSHLPLGRNVSDQPSWGRRDHYQDWEKALIVSDQPSWGRRVHCYITTNGLPLFQTNPRGVGGSQPQNNCGASCVSDQPSWGRRMNSRRGYNTVSHVSDQPS</sequence>
<proteinExistence type="predicted"/>
<dbReference type="EMBL" id="FNYR01000051">
    <property type="protein sequence ID" value="SEJ34003.1"/>
    <property type="molecule type" value="Genomic_DNA"/>
</dbReference>
<evidence type="ECO:0000313" key="4">
    <source>
        <dbReference type="Proteomes" id="UP000198888"/>
    </source>
</evidence>
<feature type="compositionally biased region" description="Polar residues" evidence="1">
    <location>
        <begin position="217"/>
        <end position="238"/>
    </location>
</feature>
<feature type="region of interest" description="Disordered" evidence="1">
    <location>
        <begin position="217"/>
        <end position="261"/>
    </location>
</feature>
<name>A0A1H6XY79_9EURY</name>
<dbReference type="Proteomes" id="UP000198888">
    <property type="component" value="Unassembled WGS sequence"/>
</dbReference>
<evidence type="ECO:0000256" key="1">
    <source>
        <dbReference type="SAM" id="MobiDB-lite"/>
    </source>
</evidence>
<dbReference type="AlphaFoldDB" id="A0A1H6XY79"/>
<dbReference type="STRING" id="1073996.SAMN05444271_1516"/>
<gene>
    <name evidence="2" type="ORF">SAMN05444271_1516</name>
    <name evidence="3" type="ORF">SAMN05444271_1681</name>
</gene>
<evidence type="ECO:0000313" key="3">
    <source>
        <dbReference type="EMBL" id="SEJ38657.1"/>
    </source>
</evidence>
<keyword evidence="4" id="KW-1185">Reference proteome</keyword>
<reference evidence="2 4" key="1">
    <citation type="submission" date="2016-10" db="EMBL/GenBank/DDBJ databases">
        <authorList>
            <person name="de Groot N.N."/>
        </authorList>
    </citation>
    <scope>NUCLEOTIDE SEQUENCE [LARGE SCALE GENOMIC DNA]</scope>
    <source>
        <strain evidence="2 4">DSM 22187</strain>
    </source>
</reference>
<feature type="compositionally biased region" description="Polar residues" evidence="1">
    <location>
        <begin position="248"/>
        <end position="261"/>
    </location>
</feature>
<organism evidence="2 4">
    <name type="scientific">Halohasta litchfieldiae</name>
    <dbReference type="NCBI Taxonomy" id="1073996"/>
    <lineage>
        <taxon>Archaea</taxon>
        <taxon>Methanobacteriati</taxon>
        <taxon>Methanobacteriota</taxon>
        <taxon>Stenosarchaea group</taxon>
        <taxon>Halobacteria</taxon>
        <taxon>Halobacteriales</taxon>
        <taxon>Haloferacaceae</taxon>
        <taxon>Halohasta</taxon>
    </lineage>
</organism>